<dbReference type="Gene3D" id="3.50.50.60">
    <property type="entry name" value="FAD/NAD(P)-binding domain"/>
    <property type="match status" value="1"/>
</dbReference>
<dbReference type="PRINTS" id="PR00420">
    <property type="entry name" value="RNGMNOXGNASE"/>
</dbReference>
<dbReference type="Proteomes" id="UP000517916">
    <property type="component" value="Unassembled WGS sequence"/>
</dbReference>
<evidence type="ECO:0000256" key="1">
    <source>
        <dbReference type="ARBA" id="ARBA00022630"/>
    </source>
</evidence>
<dbReference type="EMBL" id="JACJID010000009">
    <property type="protein sequence ID" value="MBA8931443.1"/>
    <property type="molecule type" value="Genomic_DNA"/>
</dbReference>
<feature type="domain" description="FAD-binding" evidence="5">
    <location>
        <begin position="302"/>
        <end position="364"/>
    </location>
</feature>
<proteinExistence type="predicted"/>
<dbReference type="RefSeq" id="WP_025361285.1">
    <property type="nucleotide sequence ID" value="NZ_BAAABQ010000009.1"/>
</dbReference>
<evidence type="ECO:0000256" key="3">
    <source>
        <dbReference type="ARBA" id="ARBA00023002"/>
    </source>
</evidence>
<keyword evidence="3" id="KW-0560">Oxidoreductase</keyword>
<evidence type="ECO:0000256" key="4">
    <source>
        <dbReference type="ARBA" id="ARBA00023033"/>
    </source>
</evidence>
<evidence type="ECO:0000256" key="2">
    <source>
        <dbReference type="ARBA" id="ARBA00022827"/>
    </source>
</evidence>
<dbReference type="InterPro" id="IPR002938">
    <property type="entry name" value="FAD-bd"/>
</dbReference>
<keyword evidence="7" id="KW-1185">Reference proteome</keyword>
<evidence type="ECO:0000313" key="7">
    <source>
        <dbReference type="Proteomes" id="UP000517916"/>
    </source>
</evidence>
<accession>A0ABR6BX33</accession>
<evidence type="ECO:0000313" key="6">
    <source>
        <dbReference type="EMBL" id="MBA8931443.1"/>
    </source>
</evidence>
<keyword evidence="4" id="KW-0503">Monooxygenase</keyword>
<dbReference type="PANTHER" id="PTHR47178:SF5">
    <property type="entry name" value="FAD-BINDING DOMAIN-CONTAINING PROTEIN"/>
    <property type="match status" value="1"/>
</dbReference>
<dbReference type="Pfam" id="PF13450">
    <property type="entry name" value="NAD_binding_8"/>
    <property type="match status" value="1"/>
</dbReference>
<reference evidence="6 7" key="1">
    <citation type="submission" date="2020-08" db="EMBL/GenBank/DDBJ databases">
        <title>Genomic Encyclopedia of Archaeal and Bacterial Type Strains, Phase II (KMG-II): from individual species to whole genera.</title>
        <authorList>
            <person name="Goeker M."/>
        </authorList>
    </citation>
    <scope>NUCLEOTIDE SEQUENCE [LARGE SCALE GENOMIC DNA]</scope>
    <source>
        <strain evidence="6 7">DSM 43850</strain>
    </source>
</reference>
<protein>
    <submittedName>
        <fullName evidence="6">2-polyprenyl-6-methoxyphenol hydroxylase-like FAD-dependent oxidoreductase</fullName>
    </submittedName>
</protein>
<dbReference type="SUPFAM" id="SSF51905">
    <property type="entry name" value="FAD/NAD(P)-binding domain"/>
    <property type="match status" value="1"/>
</dbReference>
<keyword evidence="1" id="KW-0285">Flavoprotein</keyword>
<dbReference type="Pfam" id="PF01494">
    <property type="entry name" value="FAD_binding_3"/>
    <property type="match status" value="1"/>
</dbReference>
<dbReference type="InterPro" id="IPR036188">
    <property type="entry name" value="FAD/NAD-bd_sf"/>
</dbReference>
<dbReference type="PANTHER" id="PTHR47178">
    <property type="entry name" value="MONOOXYGENASE, FAD-BINDING"/>
    <property type="match status" value="1"/>
</dbReference>
<evidence type="ECO:0000259" key="5">
    <source>
        <dbReference type="Pfam" id="PF01494"/>
    </source>
</evidence>
<organism evidence="6 7">
    <name type="scientific">Kutzneria viridogrisea</name>
    <dbReference type="NCBI Taxonomy" id="47990"/>
    <lineage>
        <taxon>Bacteria</taxon>
        <taxon>Bacillati</taxon>
        <taxon>Actinomycetota</taxon>
        <taxon>Actinomycetes</taxon>
        <taxon>Pseudonocardiales</taxon>
        <taxon>Pseudonocardiaceae</taxon>
        <taxon>Kutzneria</taxon>
    </lineage>
</organism>
<comment type="caution">
    <text evidence="6">The sequence shown here is derived from an EMBL/GenBank/DDBJ whole genome shotgun (WGS) entry which is preliminary data.</text>
</comment>
<gene>
    <name evidence="6" type="ORF">BC739_008695</name>
</gene>
<keyword evidence="2" id="KW-0274">FAD</keyword>
<sequence length="382" mass="41230">MKVIVIGAGLGGLGLAHRLIRAGFEVEVHERDSAVEARFQGYRVGLGGHGLAALRGCLEPRLLPLLEAVSGDVAGPGRAVDAQLNLLAETPPRDEGRLFDRHVLRHLLLAGLSGHVRFDRKLDRYEELADGRVRAWFADGSSSTGDVVVGADGMGSTVRRQLVPSVQVYELDVWGAIGRTPLTERFAGLVPGWSTIVNTKQAQLFLGKMPFRRPPHEAAAELAPDVRLPATPSYLRWVMMIPHDHPGDFRSLEGDPEAGLAAVLELMADWHPELRALVRNADKHNSGIGPLRGTDPVRPWPTRAVTLLGDAAHPAPPGGLGANLAFIDGELLCAKLIAVRDGEVGLIAALADYERDMCEYATEALAEAMKTLESFKHLRTTA</sequence>
<name>A0ABR6BX33_9PSEU</name>